<evidence type="ECO:0000256" key="6">
    <source>
        <dbReference type="ARBA" id="ARBA00022723"/>
    </source>
</evidence>
<evidence type="ECO:0000313" key="16">
    <source>
        <dbReference type="Proteomes" id="UP001586593"/>
    </source>
</evidence>
<dbReference type="InterPro" id="IPR050819">
    <property type="entry name" value="Tripeptidyl-peptidase_I"/>
</dbReference>
<keyword evidence="10" id="KW-0865">Zymogen</keyword>
<evidence type="ECO:0000259" key="14">
    <source>
        <dbReference type="PROSITE" id="PS51695"/>
    </source>
</evidence>
<comment type="function">
    <text evidence="2">Secreted tripeptidyl-peptidase which degrades proteins at acidic pHs and is involved in virulence.</text>
</comment>
<protein>
    <recommendedName>
        <fullName evidence="4">tripeptidyl-peptidase II</fullName>
        <ecNumber evidence="4">3.4.14.10</ecNumber>
    </recommendedName>
</protein>
<evidence type="ECO:0000256" key="13">
    <source>
        <dbReference type="SAM" id="SignalP"/>
    </source>
</evidence>
<dbReference type="SUPFAM" id="SSF56219">
    <property type="entry name" value="DNase I-like"/>
    <property type="match status" value="1"/>
</dbReference>
<evidence type="ECO:0000256" key="11">
    <source>
        <dbReference type="PROSITE-ProRule" id="PRU01032"/>
    </source>
</evidence>
<dbReference type="EC" id="3.4.14.10" evidence="4"/>
<dbReference type="InterPro" id="IPR030400">
    <property type="entry name" value="Sedolisin_dom"/>
</dbReference>
<name>A0ABR3W1E5_9PEZI</name>
<dbReference type="PROSITE" id="PS51695">
    <property type="entry name" value="SEDOLISIN"/>
    <property type="match status" value="1"/>
</dbReference>
<feature type="active site" description="Charge relay system" evidence="11">
    <location>
        <position position="287"/>
    </location>
</feature>
<dbReference type="InterPro" id="IPR015366">
    <property type="entry name" value="S53_propep"/>
</dbReference>
<comment type="caution">
    <text evidence="15">The sequence shown here is derived from an EMBL/GenBank/DDBJ whole genome shotgun (WGS) entry which is preliminary data.</text>
</comment>
<evidence type="ECO:0000256" key="8">
    <source>
        <dbReference type="ARBA" id="ARBA00022825"/>
    </source>
</evidence>
<feature type="signal peptide" evidence="13">
    <location>
        <begin position="1"/>
        <end position="23"/>
    </location>
</feature>
<feature type="region of interest" description="Disordered" evidence="12">
    <location>
        <begin position="833"/>
        <end position="853"/>
    </location>
</feature>
<feature type="binding site" evidence="11">
    <location>
        <position position="552"/>
    </location>
    <ligand>
        <name>Ca(2+)</name>
        <dbReference type="ChEBI" id="CHEBI:29108"/>
    </ligand>
</feature>
<evidence type="ECO:0000313" key="15">
    <source>
        <dbReference type="EMBL" id="KAL1850710.1"/>
    </source>
</evidence>
<dbReference type="Gene3D" id="3.40.50.200">
    <property type="entry name" value="Peptidase S8/S53 domain"/>
    <property type="match status" value="1"/>
</dbReference>
<keyword evidence="13" id="KW-0732">Signal</keyword>
<feature type="binding site" evidence="11">
    <location>
        <position position="582"/>
    </location>
    <ligand>
        <name>Ca(2+)</name>
        <dbReference type="ChEBI" id="CHEBI:29108"/>
    </ligand>
</feature>
<keyword evidence="8 11" id="KW-0720">Serine protease</keyword>
<evidence type="ECO:0000256" key="4">
    <source>
        <dbReference type="ARBA" id="ARBA00012462"/>
    </source>
</evidence>
<dbReference type="InterPro" id="IPR036691">
    <property type="entry name" value="Endo/exonu/phosph_ase_sf"/>
</dbReference>
<comment type="subcellular location">
    <subcellularLocation>
        <location evidence="3">Secreted</location>
        <location evidence="3">Extracellular space</location>
    </subcellularLocation>
</comment>
<evidence type="ECO:0000256" key="1">
    <source>
        <dbReference type="ARBA" id="ARBA00001910"/>
    </source>
</evidence>
<feature type="domain" description="Peptidase S53" evidence="14">
    <location>
        <begin position="212"/>
        <end position="602"/>
    </location>
</feature>
<dbReference type="SMART" id="SM00944">
    <property type="entry name" value="Pro-kuma_activ"/>
    <property type="match status" value="1"/>
</dbReference>
<dbReference type="CDD" id="cd04056">
    <property type="entry name" value="Peptidases_S53"/>
    <property type="match status" value="1"/>
</dbReference>
<organism evidence="15 16">
    <name type="scientific">Phialemonium thermophilum</name>
    <dbReference type="NCBI Taxonomy" id="223376"/>
    <lineage>
        <taxon>Eukaryota</taxon>
        <taxon>Fungi</taxon>
        <taxon>Dikarya</taxon>
        <taxon>Ascomycota</taxon>
        <taxon>Pezizomycotina</taxon>
        <taxon>Sordariomycetes</taxon>
        <taxon>Sordariomycetidae</taxon>
        <taxon>Cephalothecales</taxon>
        <taxon>Cephalothecaceae</taxon>
        <taxon>Phialemonium</taxon>
    </lineage>
</organism>
<accession>A0ABR3W1E5</accession>
<keyword evidence="6 11" id="KW-0479">Metal-binding</keyword>
<dbReference type="Gene3D" id="3.60.10.10">
    <property type="entry name" value="Endonuclease/exonuclease/phosphatase"/>
    <property type="match status" value="1"/>
</dbReference>
<sequence>MRSKSKTWLRVLASSPLLSGGLGVVHEQLAVVPHGWTRVGGANARSVTTFTIALRQEFEGLEEKLLDVSTPGSPNYGKFLTKEEVEKLFPPPSDAANKVANWLRGNSIVDYTMDGGFIDFSADIETANRLLNASYQYYRNSGVSKLRTLHYSIPDDLGQHIAFVDPGTFFGRARTAPRVPPPAARSRPTRTSRRDSVESPSRPTVAVSCQTSITPPCLKQLYNVGEYEADPKSGSRIGFGSFLNESALYADLALFEKAFDIPSQNFTKVLIANGTNNQDPANGGYDESNLDVQNIIGVAHPLPVTEFITGGSPPFIHTPGQPTDADNYNEPYVPYYRYLLSLENEELPQVISNSYGDDEDGVPLDYAKLTCNLIGLLGLRGITTLFSSGDGGVGGTCLAADFKTAQFTSVFPASCPYLTAVGGTSSAIPYEVAWNGSSGGFSRYFPRPKWQEEAVTGYLAKYVSDDTKAYYGQYVNWTGRAFPDVAAHSLWPNYQIMYAGRFDDSGGTSAAAPVWAAIVGLLNDARLRAGKSTLGWLNPLVYQLGSETLIDITEGYTIGCRTNYSGLGLIPGARWNATPGWDTTTGFGTPDFQKLKEVVLKLFDIVLRTSRVFMSKVQASRQERDISPPPLKRRKVEDDAADRRDDSPLRSHGTSDEGLASGARRASGSTMRLFSWNVNGISTLVPPPLASPAGRITNFFKTSSNGAAPRSRVRREMGAANPLRAFLARHDWPEVLFLQELKISPGVRAKATVASLLACLNGTEDGEEPSREGPDRTYTLDVSLPRDKHNAKGFHGRLYGVGTVLRQDFRERYVTRVRQVDWDLEGRISIVETRSPTASNDGTSKGSDALASSSPRPLALINVYSVNGTSNPYHDPETGAVVGTRHDHKLVFHSLLRDEARALEETGFAVVSGFQSEVLWGGGQ</sequence>
<evidence type="ECO:0000256" key="9">
    <source>
        <dbReference type="ARBA" id="ARBA00022837"/>
    </source>
</evidence>
<keyword evidence="5 11" id="KW-0645">Protease</keyword>
<feature type="binding site" evidence="11">
    <location>
        <position position="551"/>
    </location>
    <ligand>
        <name>Ca(2+)</name>
        <dbReference type="ChEBI" id="CHEBI:29108"/>
    </ligand>
</feature>
<reference evidence="15 16" key="1">
    <citation type="journal article" date="2024" name="Commun. Biol.">
        <title>Comparative genomic analysis of thermophilic fungi reveals convergent evolutionary adaptations and gene losses.</title>
        <authorList>
            <person name="Steindorff A.S."/>
            <person name="Aguilar-Pontes M.V."/>
            <person name="Robinson A.J."/>
            <person name="Andreopoulos B."/>
            <person name="LaButti K."/>
            <person name="Kuo A."/>
            <person name="Mondo S."/>
            <person name="Riley R."/>
            <person name="Otillar R."/>
            <person name="Haridas S."/>
            <person name="Lipzen A."/>
            <person name="Grimwood J."/>
            <person name="Schmutz J."/>
            <person name="Clum A."/>
            <person name="Reid I.D."/>
            <person name="Moisan M.C."/>
            <person name="Butler G."/>
            <person name="Nguyen T.T.M."/>
            <person name="Dewar K."/>
            <person name="Conant G."/>
            <person name="Drula E."/>
            <person name="Henrissat B."/>
            <person name="Hansel C."/>
            <person name="Singer S."/>
            <person name="Hutchinson M.I."/>
            <person name="de Vries R.P."/>
            <person name="Natvig D.O."/>
            <person name="Powell A.J."/>
            <person name="Tsang A."/>
            <person name="Grigoriev I.V."/>
        </authorList>
    </citation>
    <scope>NUCLEOTIDE SEQUENCE [LARGE SCALE GENOMIC DNA]</scope>
    <source>
        <strain evidence="15 16">ATCC 24622</strain>
    </source>
</reference>
<feature type="chain" id="PRO_5045123482" description="tripeptidyl-peptidase II" evidence="13">
    <location>
        <begin position="24"/>
        <end position="924"/>
    </location>
</feature>
<keyword evidence="16" id="KW-1185">Reference proteome</keyword>
<dbReference type="SUPFAM" id="SSF54897">
    <property type="entry name" value="Protease propeptides/inhibitors"/>
    <property type="match status" value="1"/>
</dbReference>
<evidence type="ECO:0000256" key="10">
    <source>
        <dbReference type="ARBA" id="ARBA00023145"/>
    </source>
</evidence>
<dbReference type="PROSITE" id="PS00138">
    <property type="entry name" value="SUBTILASE_SER"/>
    <property type="match status" value="1"/>
</dbReference>
<keyword evidence="7 11" id="KW-0378">Hydrolase</keyword>
<evidence type="ECO:0000256" key="3">
    <source>
        <dbReference type="ARBA" id="ARBA00004239"/>
    </source>
</evidence>
<dbReference type="EMBL" id="JAZHXJ010000818">
    <property type="protein sequence ID" value="KAL1850710.1"/>
    <property type="molecule type" value="Genomic_DNA"/>
</dbReference>
<feature type="region of interest" description="Disordered" evidence="12">
    <location>
        <begin position="173"/>
        <end position="206"/>
    </location>
</feature>
<feature type="active site" description="Charge relay system" evidence="11">
    <location>
        <position position="509"/>
    </location>
</feature>
<evidence type="ECO:0000256" key="5">
    <source>
        <dbReference type="ARBA" id="ARBA00022670"/>
    </source>
</evidence>
<dbReference type="InterPro" id="IPR036852">
    <property type="entry name" value="Peptidase_S8/S53_dom_sf"/>
</dbReference>
<dbReference type="Pfam" id="PF00082">
    <property type="entry name" value="Peptidase_S8"/>
    <property type="match status" value="1"/>
</dbReference>
<evidence type="ECO:0000256" key="12">
    <source>
        <dbReference type="SAM" id="MobiDB-lite"/>
    </source>
</evidence>
<feature type="binding site" evidence="11">
    <location>
        <position position="580"/>
    </location>
    <ligand>
        <name>Ca(2+)</name>
        <dbReference type="ChEBI" id="CHEBI:29108"/>
    </ligand>
</feature>
<keyword evidence="9 11" id="KW-0106">Calcium</keyword>
<dbReference type="InterPro" id="IPR000209">
    <property type="entry name" value="Peptidase_S8/S53_dom"/>
</dbReference>
<comment type="catalytic activity">
    <reaction evidence="1">
        <text>Release of an N-terminal tripeptide from a polypeptide.</text>
        <dbReference type="EC" id="3.4.14.10"/>
    </reaction>
</comment>
<dbReference type="SUPFAM" id="SSF52743">
    <property type="entry name" value="Subtilisin-like"/>
    <property type="match status" value="1"/>
</dbReference>
<dbReference type="PANTHER" id="PTHR14218:SF34">
    <property type="entry name" value="TRIPEPTIDYL-PEPTIDASE SED4"/>
    <property type="match status" value="1"/>
</dbReference>
<evidence type="ECO:0000256" key="7">
    <source>
        <dbReference type="ARBA" id="ARBA00022801"/>
    </source>
</evidence>
<dbReference type="CDD" id="cd11377">
    <property type="entry name" value="Pro-peptidase_S53"/>
    <property type="match status" value="1"/>
</dbReference>
<feature type="region of interest" description="Disordered" evidence="12">
    <location>
        <begin position="618"/>
        <end position="664"/>
    </location>
</feature>
<evidence type="ECO:0000256" key="2">
    <source>
        <dbReference type="ARBA" id="ARBA00002451"/>
    </source>
</evidence>
<dbReference type="PANTHER" id="PTHR14218">
    <property type="entry name" value="PROTEASE S8 TRIPEPTIDYL PEPTIDASE I CLN2"/>
    <property type="match status" value="1"/>
</dbReference>
<dbReference type="InterPro" id="IPR023828">
    <property type="entry name" value="Peptidase_S8_Ser-AS"/>
</dbReference>
<comment type="cofactor">
    <cofactor evidence="11">
        <name>Ca(2+)</name>
        <dbReference type="ChEBI" id="CHEBI:29108"/>
    </cofactor>
    <text evidence="11">Binds 1 Ca(2+) ion per subunit.</text>
</comment>
<dbReference type="Proteomes" id="UP001586593">
    <property type="component" value="Unassembled WGS sequence"/>
</dbReference>
<gene>
    <name evidence="15" type="ORF">VTK73DRAFT_9606</name>
</gene>
<proteinExistence type="predicted"/>
<feature type="active site" description="Charge relay system" evidence="11">
    <location>
        <position position="291"/>
    </location>
</feature>
<feature type="compositionally biased region" description="Basic and acidic residues" evidence="12">
    <location>
        <begin position="635"/>
        <end position="655"/>
    </location>
</feature>
<dbReference type="Pfam" id="PF09286">
    <property type="entry name" value="Pro-kuma_activ"/>
    <property type="match status" value="1"/>
</dbReference>